<dbReference type="EC" id="3.1.3.2" evidence="3"/>
<dbReference type="EMBL" id="JAIFRP010000006">
    <property type="protein sequence ID" value="KAK2588038.1"/>
    <property type="molecule type" value="Genomic_DNA"/>
</dbReference>
<evidence type="ECO:0000256" key="3">
    <source>
        <dbReference type="ARBA" id="ARBA00012646"/>
    </source>
</evidence>
<evidence type="ECO:0000256" key="2">
    <source>
        <dbReference type="ARBA" id="ARBA00005375"/>
    </source>
</evidence>
<evidence type="ECO:0000313" key="9">
    <source>
        <dbReference type="EMBL" id="KAK2588038.1"/>
    </source>
</evidence>
<evidence type="ECO:0000256" key="5">
    <source>
        <dbReference type="ARBA" id="ARBA00022801"/>
    </source>
</evidence>
<dbReference type="Pfam" id="PF00328">
    <property type="entry name" value="His_Phos_2"/>
    <property type="match status" value="1"/>
</dbReference>
<evidence type="ECO:0000256" key="8">
    <source>
        <dbReference type="SAM" id="Phobius"/>
    </source>
</evidence>
<dbReference type="InterPro" id="IPR000560">
    <property type="entry name" value="His_Pase_clade-2"/>
</dbReference>
<keyword evidence="8" id="KW-0812">Transmembrane</keyword>
<name>A0AAD9RYV5_9HYME</name>
<keyword evidence="5" id="KW-0378">Hydrolase</keyword>
<dbReference type="SUPFAM" id="SSF53254">
    <property type="entry name" value="Phosphoglycerate mutase-like"/>
    <property type="match status" value="1"/>
</dbReference>
<protein>
    <recommendedName>
        <fullName evidence="3">acid phosphatase</fullName>
        <ecNumber evidence="3">3.1.3.2</ecNumber>
    </recommendedName>
</protein>
<comment type="similarity">
    <text evidence="2">Belongs to the histidine acid phosphatase family.</text>
</comment>
<evidence type="ECO:0000256" key="1">
    <source>
        <dbReference type="ARBA" id="ARBA00000032"/>
    </source>
</evidence>
<comment type="catalytic activity">
    <reaction evidence="1">
        <text>a phosphate monoester + H2O = an alcohol + phosphate</text>
        <dbReference type="Rhea" id="RHEA:15017"/>
        <dbReference type="ChEBI" id="CHEBI:15377"/>
        <dbReference type="ChEBI" id="CHEBI:30879"/>
        <dbReference type="ChEBI" id="CHEBI:43474"/>
        <dbReference type="ChEBI" id="CHEBI:67140"/>
        <dbReference type="EC" id="3.1.3.2"/>
    </reaction>
</comment>
<keyword evidence="7" id="KW-0325">Glycoprotein</keyword>
<reference evidence="9" key="1">
    <citation type="submission" date="2021-08" db="EMBL/GenBank/DDBJ databases">
        <authorList>
            <person name="Misof B."/>
            <person name="Oliver O."/>
            <person name="Podsiadlowski L."/>
            <person name="Donath A."/>
            <person name="Peters R."/>
            <person name="Mayer C."/>
            <person name="Rust J."/>
            <person name="Gunkel S."/>
            <person name="Lesny P."/>
            <person name="Martin S."/>
            <person name="Oeyen J.P."/>
            <person name="Petersen M."/>
            <person name="Panagiotis P."/>
            <person name="Wilbrandt J."/>
            <person name="Tanja T."/>
        </authorList>
    </citation>
    <scope>NUCLEOTIDE SEQUENCE</scope>
    <source>
        <strain evidence="9">GBR_01_08_01A</strain>
        <tissue evidence="9">Thorax + abdomen</tissue>
    </source>
</reference>
<dbReference type="AlphaFoldDB" id="A0AAD9RYV5"/>
<evidence type="ECO:0000256" key="6">
    <source>
        <dbReference type="ARBA" id="ARBA00023157"/>
    </source>
</evidence>
<gene>
    <name evidence="9" type="ORF">KPH14_004108</name>
</gene>
<keyword evidence="8" id="KW-0472">Membrane</keyword>
<dbReference type="Proteomes" id="UP001258017">
    <property type="component" value="Unassembled WGS sequence"/>
</dbReference>
<keyword evidence="6" id="KW-1015">Disulfide bond</keyword>
<accession>A0AAD9RYV5</accession>
<comment type="caution">
    <text evidence="9">The sequence shown here is derived from an EMBL/GenBank/DDBJ whole genome shotgun (WGS) entry which is preliminary data.</text>
</comment>
<sequence length="421" mass="48413">MCEVETDRSNAELQFDNMISIGNSSMYSVIAFITLIVAFANVKGLNLQTKLVNVVFRHGDRTPDNNGYELYPNDPYLNDDFYPFGLGELTNNGKMREYQLGQFLRKQYDKFLGKVYIPDVLEAHSTDYRRTKASLQLVLAGLYPPALIQRWNAILKWQPIPTEYIPRLYDNVLLSDECPRYLNEYNQVLELPEVKEELAAFDDMNAKLTELTGKNISTPLDMYYLYHTFVAESFMNLDLPDWAYSLFPYGRLYNGTIFAYKVANYNKLQKRIYGGAVLRKIIDSMKAHVNGTLKAGKKLILYSGHETNIASLLNTLEVYRPHVPEYSSAVIIELLYEGDKYYVKVLYYAGIPSQAKEIKLPDCEVLCPLEKFLQLTADVIPTDEDMICDKTKTESYADQKPNQNMNRNLYNVINNYITDGV</sequence>
<dbReference type="InterPro" id="IPR050645">
    <property type="entry name" value="Histidine_acid_phosphatase"/>
</dbReference>
<keyword evidence="10" id="KW-1185">Reference proteome</keyword>
<organism evidence="9 10">
    <name type="scientific">Odynerus spinipes</name>
    <dbReference type="NCBI Taxonomy" id="1348599"/>
    <lineage>
        <taxon>Eukaryota</taxon>
        <taxon>Metazoa</taxon>
        <taxon>Ecdysozoa</taxon>
        <taxon>Arthropoda</taxon>
        <taxon>Hexapoda</taxon>
        <taxon>Insecta</taxon>
        <taxon>Pterygota</taxon>
        <taxon>Neoptera</taxon>
        <taxon>Endopterygota</taxon>
        <taxon>Hymenoptera</taxon>
        <taxon>Apocrita</taxon>
        <taxon>Aculeata</taxon>
        <taxon>Vespoidea</taxon>
        <taxon>Vespidae</taxon>
        <taxon>Eumeninae</taxon>
        <taxon>Odynerus</taxon>
    </lineage>
</organism>
<dbReference type="PANTHER" id="PTHR11567">
    <property type="entry name" value="ACID PHOSPHATASE-RELATED"/>
    <property type="match status" value="1"/>
</dbReference>
<reference evidence="9" key="2">
    <citation type="journal article" date="2023" name="Commun. Biol.">
        <title>Intrasexual cuticular hydrocarbon dimorphism in a wasp sheds light on hydrocarbon biosynthesis genes in Hymenoptera.</title>
        <authorList>
            <person name="Moris V.C."/>
            <person name="Podsiadlowski L."/>
            <person name="Martin S."/>
            <person name="Oeyen J.P."/>
            <person name="Donath A."/>
            <person name="Petersen M."/>
            <person name="Wilbrandt J."/>
            <person name="Misof B."/>
            <person name="Liedtke D."/>
            <person name="Thamm M."/>
            <person name="Scheiner R."/>
            <person name="Schmitt T."/>
            <person name="Niehuis O."/>
        </authorList>
    </citation>
    <scope>NUCLEOTIDE SEQUENCE</scope>
    <source>
        <strain evidence="9">GBR_01_08_01A</strain>
    </source>
</reference>
<dbReference type="PANTHER" id="PTHR11567:SF211">
    <property type="entry name" value="PROSTATIC ACID PHOSPHATASE"/>
    <property type="match status" value="1"/>
</dbReference>
<evidence type="ECO:0000256" key="4">
    <source>
        <dbReference type="ARBA" id="ARBA00022729"/>
    </source>
</evidence>
<dbReference type="GO" id="GO:0003993">
    <property type="term" value="F:acid phosphatase activity"/>
    <property type="evidence" value="ECO:0007669"/>
    <property type="project" value="UniProtKB-EC"/>
</dbReference>
<evidence type="ECO:0000256" key="7">
    <source>
        <dbReference type="ARBA" id="ARBA00023180"/>
    </source>
</evidence>
<dbReference type="CDD" id="cd07061">
    <property type="entry name" value="HP_HAP_like"/>
    <property type="match status" value="1"/>
</dbReference>
<dbReference type="Gene3D" id="3.40.50.1240">
    <property type="entry name" value="Phosphoglycerate mutase-like"/>
    <property type="match status" value="1"/>
</dbReference>
<dbReference type="InterPro" id="IPR029033">
    <property type="entry name" value="His_PPase_superfam"/>
</dbReference>
<feature type="transmembrane region" description="Helical" evidence="8">
    <location>
        <begin position="25"/>
        <end position="42"/>
    </location>
</feature>
<proteinExistence type="inferred from homology"/>
<keyword evidence="4" id="KW-0732">Signal</keyword>
<keyword evidence="8" id="KW-1133">Transmembrane helix</keyword>
<evidence type="ECO:0000313" key="10">
    <source>
        <dbReference type="Proteomes" id="UP001258017"/>
    </source>
</evidence>